<dbReference type="InterPro" id="IPR035093">
    <property type="entry name" value="RelE/ParE_toxin_dom_sf"/>
</dbReference>
<dbReference type="InterPro" id="IPR051803">
    <property type="entry name" value="TA_system_RelE-like_toxin"/>
</dbReference>
<proteinExistence type="inferred from homology"/>
<evidence type="ECO:0000256" key="2">
    <source>
        <dbReference type="ARBA" id="ARBA00022649"/>
    </source>
</evidence>
<gene>
    <name evidence="3" type="ORF">SAMN04488028_11057</name>
</gene>
<dbReference type="EMBL" id="FRAA01000010">
    <property type="protein sequence ID" value="SHK86705.1"/>
    <property type="molecule type" value="Genomic_DNA"/>
</dbReference>
<reference evidence="4" key="1">
    <citation type="submission" date="2016-11" db="EMBL/GenBank/DDBJ databases">
        <authorList>
            <person name="Varghese N."/>
            <person name="Submissions S."/>
        </authorList>
    </citation>
    <scope>NUCLEOTIDE SEQUENCE [LARGE SCALE GENOMIC DNA]</scope>
    <source>
        <strain evidence="4">DSM 26134</strain>
    </source>
</reference>
<protein>
    <submittedName>
        <fullName evidence="3">Plasmid stabilization system protein ParE</fullName>
    </submittedName>
</protein>
<dbReference type="RefSeq" id="WP_073125121.1">
    <property type="nucleotide sequence ID" value="NZ_FRAA01000010.1"/>
</dbReference>
<dbReference type="Pfam" id="PF05016">
    <property type="entry name" value="ParE_toxin"/>
    <property type="match status" value="1"/>
</dbReference>
<comment type="similarity">
    <text evidence="1">Belongs to the RelE toxin family.</text>
</comment>
<dbReference type="Proteomes" id="UP000184474">
    <property type="component" value="Unassembled WGS sequence"/>
</dbReference>
<dbReference type="InterPro" id="IPR007712">
    <property type="entry name" value="RelE/ParE_toxin"/>
</dbReference>
<evidence type="ECO:0000313" key="4">
    <source>
        <dbReference type="Proteomes" id="UP000184474"/>
    </source>
</evidence>
<keyword evidence="2" id="KW-1277">Toxin-antitoxin system</keyword>
<evidence type="ECO:0000313" key="3">
    <source>
        <dbReference type="EMBL" id="SHK86705.1"/>
    </source>
</evidence>
<accession>A0A1M6VZH4</accession>
<dbReference type="PANTHER" id="PTHR33755">
    <property type="entry name" value="TOXIN PARE1-RELATED"/>
    <property type="match status" value="1"/>
</dbReference>
<dbReference type="STRING" id="156994.SAMN04488028_11057"/>
<keyword evidence="4" id="KW-1185">Reference proteome</keyword>
<dbReference type="AlphaFoldDB" id="A0A1M6VZH4"/>
<organism evidence="3 4">
    <name type="scientific">Reichenbachiella agariperforans</name>
    <dbReference type="NCBI Taxonomy" id="156994"/>
    <lineage>
        <taxon>Bacteria</taxon>
        <taxon>Pseudomonadati</taxon>
        <taxon>Bacteroidota</taxon>
        <taxon>Cytophagia</taxon>
        <taxon>Cytophagales</taxon>
        <taxon>Reichenbachiellaceae</taxon>
        <taxon>Reichenbachiella</taxon>
    </lineage>
</organism>
<sequence>MVNKPAVVWNKSAESSLKRIYQYIKEDSPQSAEKVRDEIFAIARQLADHPEKYALDKFKEQNQGDHRAFEKHSCRVAYRVTEKQIRILRVRHVKQEPKIY</sequence>
<name>A0A1M6VZH4_REIAG</name>
<evidence type="ECO:0000256" key="1">
    <source>
        <dbReference type="ARBA" id="ARBA00006226"/>
    </source>
</evidence>
<dbReference type="Gene3D" id="3.30.2310.20">
    <property type="entry name" value="RelE-like"/>
    <property type="match status" value="1"/>
</dbReference>